<evidence type="ECO:0000313" key="4">
    <source>
        <dbReference type="Proteomes" id="UP000005240"/>
    </source>
</evidence>
<dbReference type="AlphaFoldDB" id="A0A0C4F0A3"/>
<dbReference type="OrthoDB" id="5390at2759"/>
<sequence>MITYQPLFYPFNETSAVDQSGSVGWMAGYRSLRTRSRPPLKEVKQHCDRWMAEWEAGRTPKLPQDEREEAEEPSKGTAQDGEEDGGGWTVVSRGGQHGRSATATTTISTQPQSKPRGADPYAQSSMADRDASAAVKVMKRNFAKTLSEPELADEESSSKKKRRGGQLNIGFYRGL</sequence>
<organism evidence="2">
    <name type="scientific">Puccinia triticina (isolate 1-1 / race 1 (BBBD))</name>
    <name type="common">Brown leaf rust fungus</name>
    <dbReference type="NCBI Taxonomy" id="630390"/>
    <lineage>
        <taxon>Eukaryota</taxon>
        <taxon>Fungi</taxon>
        <taxon>Dikarya</taxon>
        <taxon>Basidiomycota</taxon>
        <taxon>Pucciniomycotina</taxon>
        <taxon>Pucciniomycetes</taxon>
        <taxon>Pucciniales</taxon>
        <taxon>Pucciniaceae</taxon>
        <taxon>Puccinia</taxon>
    </lineage>
</organism>
<reference evidence="3" key="4">
    <citation type="submission" date="2025-05" db="UniProtKB">
        <authorList>
            <consortium name="EnsemblFungi"/>
        </authorList>
    </citation>
    <scope>IDENTIFICATION</scope>
    <source>
        <strain evidence="3">isolate 1-1 / race 1 (BBBD)</strain>
    </source>
</reference>
<evidence type="ECO:0000313" key="2">
    <source>
        <dbReference type="EMBL" id="OAV91683.1"/>
    </source>
</evidence>
<feature type="region of interest" description="Disordered" evidence="1">
    <location>
        <begin position="54"/>
        <end position="175"/>
    </location>
</feature>
<gene>
    <name evidence="2" type="ORF">PTTG_06519</name>
</gene>
<dbReference type="EnsemblFungi" id="PTTG_06519-t43_1">
    <property type="protein sequence ID" value="PTTG_06519-t43_1-p1"/>
    <property type="gene ID" value="PTTG_06519"/>
</dbReference>
<reference evidence="3 4" key="3">
    <citation type="journal article" date="2017" name="G3 (Bethesda)">
        <title>Comparative analysis highlights variable genome content of wheat rusts and divergence of the mating loci.</title>
        <authorList>
            <person name="Cuomo C.A."/>
            <person name="Bakkeren G."/>
            <person name="Khalil H.B."/>
            <person name="Panwar V."/>
            <person name="Joly D."/>
            <person name="Linning R."/>
            <person name="Sakthikumar S."/>
            <person name="Song X."/>
            <person name="Adiconis X."/>
            <person name="Fan L."/>
            <person name="Goldberg J.M."/>
            <person name="Levin J.Z."/>
            <person name="Young S."/>
            <person name="Zeng Q."/>
            <person name="Anikster Y."/>
            <person name="Bruce M."/>
            <person name="Wang M."/>
            <person name="Yin C."/>
            <person name="McCallum B."/>
            <person name="Szabo L.J."/>
            <person name="Hulbert S."/>
            <person name="Chen X."/>
            <person name="Fellers J.P."/>
        </authorList>
    </citation>
    <scope>NUCLEOTIDE SEQUENCE</scope>
    <source>
        <strain evidence="3">isolate 1-1 / race 1 (BBBD)</strain>
        <strain evidence="4">Isolate 1-1 / race 1 (BBBD)</strain>
    </source>
</reference>
<evidence type="ECO:0000256" key="1">
    <source>
        <dbReference type="SAM" id="MobiDB-lite"/>
    </source>
</evidence>
<proteinExistence type="predicted"/>
<reference evidence="2" key="1">
    <citation type="submission" date="2009-11" db="EMBL/GenBank/DDBJ databases">
        <authorList>
            <consortium name="The Broad Institute Genome Sequencing Platform"/>
            <person name="Ward D."/>
            <person name="Feldgarden M."/>
            <person name="Earl A."/>
            <person name="Young S.K."/>
            <person name="Zeng Q."/>
            <person name="Koehrsen M."/>
            <person name="Alvarado L."/>
            <person name="Berlin A."/>
            <person name="Bochicchio J."/>
            <person name="Borenstein D."/>
            <person name="Chapman S.B."/>
            <person name="Chen Z."/>
            <person name="Engels R."/>
            <person name="Freedman E."/>
            <person name="Gellesch M."/>
            <person name="Goldberg J."/>
            <person name="Griggs A."/>
            <person name="Gujja S."/>
            <person name="Heilman E."/>
            <person name="Heiman D."/>
            <person name="Hepburn T."/>
            <person name="Howarth C."/>
            <person name="Jen D."/>
            <person name="Larson L."/>
            <person name="Lewis B."/>
            <person name="Mehta T."/>
            <person name="Park D."/>
            <person name="Pearson M."/>
            <person name="Roberts A."/>
            <person name="Saif S."/>
            <person name="Shea T."/>
            <person name="Shenoy N."/>
            <person name="Sisk P."/>
            <person name="Stolte C."/>
            <person name="Sykes S."/>
            <person name="Thomson T."/>
            <person name="Walk T."/>
            <person name="White J."/>
            <person name="Yandava C."/>
            <person name="Izard J."/>
            <person name="Baranova O.V."/>
            <person name="Blanton J.M."/>
            <person name="Tanner A.C."/>
            <person name="Dewhirst F.E."/>
            <person name="Haas B."/>
            <person name="Nusbaum C."/>
            <person name="Birren B."/>
        </authorList>
    </citation>
    <scope>NUCLEOTIDE SEQUENCE [LARGE SCALE GENOMIC DNA]</scope>
    <source>
        <strain evidence="2">1-1 BBBD Race 1</strain>
    </source>
</reference>
<dbReference type="Proteomes" id="UP000005240">
    <property type="component" value="Unassembled WGS sequence"/>
</dbReference>
<evidence type="ECO:0000313" key="3">
    <source>
        <dbReference type="EnsemblFungi" id="PTTG_06519-t43_1-p1"/>
    </source>
</evidence>
<accession>A0A0C4F0A3</accession>
<name>A0A0C4F0A3_PUCT1</name>
<dbReference type="VEuPathDB" id="FungiDB:PTTG_06519"/>
<keyword evidence="4" id="KW-1185">Reference proteome</keyword>
<dbReference type="EMBL" id="ADAS02000077">
    <property type="protein sequence ID" value="OAV91683.1"/>
    <property type="molecule type" value="Genomic_DNA"/>
</dbReference>
<feature type="compositionally biased region" description="Polar residues" evidence="1">
    <location>
        <begin position="99"/>
        <end position="113"/>
    </location>
</feature>
<dbReference type="STRING" id="630390.A0A0C4F0A3"/>
<dbReference type="OMA" id="WMAEWEA"/>
<protein>
    <submittedName>
        <fullName evidence="3">RRP7 domain-containing protein</fullName>
    </submittedName>
</protein>
<reference evidence="2" key="2">
    <citation type="submission" date="2016-05" db="EMBL/GenBank/DDBJ databases">
        <title>Comparative analysis highlights variable genome content of wheat rusts and divergence of the mating loci.</title>
        <authorList>
            <person name="Cuomo C.A."/>
            <person name="Bakkeren G."/>
            <person name="Szabo L."/>
            <person name="Khalil H."/>
            <person name="Joly D."/>
            <person name="Goldberg J."/>
            <person name="Young S."/>
            <person name="Zeng Q."/>
            <person name="Fellers J."/>
        </authorList>
    </citation>
    <scope>NUCLEOTIDE SEQUENCE [LARGE SCALE GENOMIC DNA]</scope>
    <source>
        <strain evidence="2">1-1 BBBD Race 1</strain>
    </source>
</reference>